<dbReference type="InterPro" id="IPR045800">
    <property type="entry name" value="HMBD"/>
</dbReference>
<proteinExistence type="inferred from homology"/>
<dbReference type="Gene3D" id="2.40.30.170">
    <property type="match status" value="1"/>
</dbReference>
<dbReference type="PANTHER" id="PTHR30097:SF4">
    <property type="entry name" value="SLR6042 PROTEIN"/>
    <property type="match status" value="1"/>
</dbReference>
<protein>
    <submittedName>
        <fullName evidence="9">Cation efflux system protein CusB</fullName>
    </submittedName>
</protein>
<dbReference type="InterPro" id="IPR051909">
    <property type="entry name" value="MFP_Cation_Efflux"/>
</dbReference>
<feature type="domain" description="Heavy metal binding" evidence="5">
    <location>
        <begin position="395"/>
        <end position="422"/>
    </location>
</feature>
<feature type="region of interest" description="Disordered" evidence="3">
    <location>
        <begin position="596"/>
        <end position="666"/>
    </location>
</feature>
<dbReference type="SUPFAM" id="SSF111369">
    <property type="entry name" value="HlyD-like secretion proteins"/>
    <property type="match status" value="1"/>
</dbReference>
<evidence type="ECO:0000256" key="4">
    <source>
        <dbReference type="SAM" id="Phobius"/>
    </source>
</evidence>
<dbReference type="KEGG" id="tpol:Mal48_14740"/>
<dbReference type="Pfam" id="PF25973">
    <property type="entry name" value="BSH_CzcB"/>
    <property type="match status" value="1"/>
</dbReference>
<feature type="compositionally biased region" description="Basic and acidic residues" evidence="3">
    <location>
        <begin position="644"/>
        <end position="666"/>
    </location>
</feature>
<feature type="domain" description="Heavy metal binding" evidence="5">
    <location>
        <begin position="88"/>
        <end position="114"/>
    </location>
</feature>
<feature type="region of interest" description="Disordered" evidence="3">
    <location>
        <begin position="1"/>
        <end position="22"/>
    </location>
</feature>
<evidence type="ECO:0000256" key="2">
    <source>
        <dbReference type="ARBA" id="ARBA00022448"/>
    </source>
</evidence>
<dbReference type="Pfam" id="PF25975">
    <property type="entry name" value="CzcB_C"/>
    <property type="match status" value="1"/>
</dbReference>
<name>A0A517QKV8_9PLAN</name>
<evidence type="ECO:0000313" key="10">
    <source>
        <dbReference type="Proteomes" id="UP000315724"/>
    </source>
</evidence>
<dbReference type="InterPro" id="IPR058792">
    <property type="entry name" value="Beta-barrel_RND_2"/>
</dbReference>
<dbReference type="InterPro" id="IPR058649">
    <property type="entry name" value="CzcB_C"/>
</dbReference>
<dbReference type="AlphaFoldDB" id="A0A517QKV8"/>
<accession>A0A517QKV8</accession>
<dbReference type="PANTHER" id="PTHR30097">
    <property type="entry name" value="CATION EFFLUX SYSTEM PROTEIN CUSB"/>
    <property type="match status" value="1"/>
</dbReference>
<dbReference type="OrthoDB" id="9806939at2"/>
<feature type="transmembrane region" description="Helical" evidence="4">
    <location>
        <begin position="37"/>
        <end position="62"/>
    </location>
</feature>
<dbReference type="EMBL" id="CP036267">
    <property type="protein sequence ID" value="QDT32231.1"/>
    <property type="molecule type" value="Genomic_DNA"/>
</dbReference>
<evidence type="ECO:0000259" key="7">
    <source>
        <dbReference type="Pfam" id="PF25973"/>
    </source>
</evidence>
<evidence type="ECO:0000259" key="8">
    <source>
        <dbReference type="Pfam" id="PF25975"/>
    </source>
</evidence>
<keyword evidence="10" id="KW-1185">Reference proteome</keyword>
<evidence type="ECO:0000259" key="6">
    <source>
        <dbReference type="Pfam" id="PF25954"/>
    </source>
</evidence>
<reference evidence="9 10" key="1">
    <citation type="submission" date="2019-02" db="EMBL/GenBank/DDBJ databases">
        <title>Deep-cultivation of Planctomycetes and their phenomic and genomic characterization uncovers novel biology.</title>
        <authorList>
            <person name="Wiegand S."/>
            <person name="Jogler M."/>
            <person name="Boedeker C."/>
            <person name="Pinto D."/>
            <person name="Vollmers J."/>
            <person name="Rivas-Marin E."/>
            <person name="Kohn T."/>
            <person name="Peeters S.H."/>
            <person name="Heuer A."/>
            <person name="Rast P."/>
            <person name="Oberbeckmann S."/>
            <person name="Bunk B."/>
            <person name="Jeske O."/>
            <person name="Meyerdierks A."/>
            <person name="Storesund J.E."/>
            <person name="Kallscheuer N."/>
            <person name="Luecker S."/>
            <person name="Lage O.M."/>
            <person name="Pohl T."/>
            <person name="Merkel B.J."/>
            <person name="Hornburger P."/>
            <person name="Mueller R.-W."/>
            <person name="Bruemmer F."/>
            <person name="Labrenz M."/>
            <person name="Spormann A.M."/>
            <person name="Op den Camp H."/>
            <person name="Overmann J."/>
            <person name="Amann R."/>
            <person name="Jetten M.S.M."/>
            <person name="Mascher T."/>
            <person name="Medema M.H."/>
            <person name="Devos D.P."/>
            <person name="Kaster A.-K."/>
            <person name="Ovreas L."/>
            <person name="Rohde M."/>
            <person name="Galperin M.Y."/>
            <person name="Jogler C."/>
        </authorList>
    </citation>
    <scope>NUCLEOTIDE SEQUENCE [LARGE SCALE GENOMIC DNA]</scope>
    <source>
        <strain evidence="9 10">Mal48</strain>
    </source>
</reference>
<feature type="domain" description="CusB-like beta-barrel" evidence="6">
    <location>
        <begin position="300"/>
        <end position="374"/>
    </location>
</feature>
<keyword evidence="2" id="KW-0813">Transport</keyword>
<feature type="domain" description="CzcB-like barrel-sandwich hybrid" evidence="7">
    <location>
        <begin position="184"/>
        <end position="297"/>
    </location>
</feature>
<dbReference type="GO" id="GO:0046872">
    <property type="term" value="F:metal ion binding"/>
    <property type="evidence" value="ECO:0007669"/>
    <property type="project" value="InterPro"/>
</dbReference>
<dbReference type="Pfam" id="PF25954">
    <property type="entry name" value="Beta-barrel_RND_2"/>
    <property type="match status" value="1"/>
</dbReference>
<feature type="domain" description="CzcB-like C-terminal circularly permuted SH3-like" evidence="8">
    <location>
        <begin position="438"/>
        <end position="498"/>
    </location>
</feature>
<dbReference type="RefSeq" id="WP_145197365.1">
    <property type="nucleotide sequence ID" value="NZ_CP036267.1"/>
</dbReference>
<keyword evidence="4" id="KW-1133">Transmembrane helix</keyword>
<evidence type="ECO:0000259" key="5">
    <source>
        <dbReference type="Pfam" id="PF19335"/>
    </source>
</evidence>
<comment type="similarity">
    <text evidence="1">Belongs to the membrane fusion protein (MFP) (TC 8.A.1) family.</text>
</comment>
<sequence>MTQPNPKSKQASETPKSTGLEDQIVDAQKQRVDSRRWWLKLFLQPLLLLACAAVTIAGLGLAQKTGWITSGSGGTGGVTGPAAADVDYICPMMCTPPQKEPGRCPVCAMELVPASTGGDGGDERSVIVDPASRRVANIQTVAARSVAMTRIIRAVGELNYDEGTLRTISAYSDGRFEQLYVDYTGAVVKKGDRLASLYSPELYSSQIEYLEAAKSANRETPKSLLSVADANRRMQENSHQRLIELGMAEQQIEKLIQSRTAQSRLDILAPMSGTVIEKIAVEGEYVKRGQPAFRLADLSSVWLMLELFPEDAADIRYGQAVEAVMKSLPDKTFMGRVAFIAPEVDPESRTVSVRVVIDNTNGILRIGDYAKATIEVPVGQAHDRAMIYDPELANKWVSPRHPHIVSDQPGKCRLCNMDLVPASELGFTDQPQEASKAITIPRNAVLMAAGQCVVYVETQAGRFEIRRVIVGSSSRGEIAILKGLADGEVVATKGNFLLDSQMQLAGNPSLIDPTRATEPMDMVPGFDPIMIAEIRRLAEADQKVALTQIICPITDFKLGSMGVPQKVMVNDKAVFICCEGCREGLLEEPELHLEKLRSHQDSPQPEASPENHSFPPVPPLGGTPSLTPDGAQPPIGGMTIISPDSRKSGVSEERLAAPDHKAERFQ</sequence>
<evidence type="ECO:0000256" key="1">
    <source>
        <dbReference type="ARBA" id="ARBA00009477"/>
    </source>
</evidence>
<feature type="compositionally biased region" description="Polar residues" evidence="3">
    <location>
        <begin position="1"/>
        <end position="17"/>
    </location>
</feature>
<dbReference type="Proteomes" id="UP000315724">
    <property type="component" value="Chromosome"/>
</dbReference>
<evidence type="ECO:0000313" key="9">
    <source>
        <dbReference type="EMBL" id="QDT32231.1"/>
    </source>
</evidence>
<evidence type="ECO:0000256" key="3">
    <source>
        <dbReference type="SAM" id="MobiDB-lite"/>
    </source>
</evidence>
<organism evidence="9 10">
    <name type="scientific">Thalassoglobus polymorphus</name>
    <dbReference type="NCBI Taxonomy" id="2527994"/>
    <lineage>
        <taxon>Bacteria</taxon>
        <taxon>Pseudomonadati</taxon>
        <taxon>Planctomycetota</taxon>
        <taxon>Planctomycetia</taxon>
        <taxon>Planctomycetales</taxon>
        <taxon>Planctomycetaceae</taxon>
        <taxon>Thalassoglobus</taxon>
    </lineage>
</organism>
<keyword evidence="4" id="KW-0812">Transmembrane</keyword>
<dbReference type="InterPro" id="IPR058647">
    <property type="entry name" value="BSH_CzcB-like"/>
</dbReference>
<dbReference type="Gene3D" id="2.40.420.20">
    <property type="match status" value="1"/>
</dbReference>
<dbReference type="FunFam" id="2.40.30.170:FF:000010">
    <property type="entry name" value="Efflux RND transporter periplasmic adaptor subunit"/>
    <property type="match status" value="1"/>
</dbReference>
<gene>
    <name evidence="9" type="primary">cusB_1</name>
    <name evidence="9" type="ORF">Mal48_14740</name>
</gene>
<dbReference type="Pfam" id="PF19335">
    <property type="entry name" value="HMBD"/>
    <property type="match status" value="2"/>
</dbReference>
<keyword evidence="4" id="KW-0472">Membrane</keyword>